<feature type="transmembrane region" description="Helical" evidence="1">
    <location>
        <begin position="127"/>
        <end position="147"/>
    </location>
</feature>
<proteinExistence type="predicted"/>
<dbReference type="AlphaFoldDB" id="A0A3N4HJ23"/>
<sequence>MNSPITSLFVRGLRSARCSSVRLSRPLGPSTFPKRFFGTSNSLLECSSKATAAEAAKPCCGSKTSSASPVPIKSSDLPLSLPFWNHKHTWTRASINTFRCLIGCTLGDFSALFYLQSYHPDLPMATTMAISMACGLASSLSLETILLRFGKDKLPLKQAAETAFGMSIVSMLAMEAVSNGVDMHLTGGVVQLGDPSFWAAAGVSMVAGYLAPLPWNYWRLRRWGKSCH</sequence>
<feature type="transmembrane region" description="Helical" evidence="1">
    <location>
        <begin position="197"/>
        <end position="218"/>
    </location>
</feature>
<dbReference type="InterPro" id="IPR025509">
    <property type="entry name" value="DUF4396"/>
</dbReference>
<dbReference type="EMBL" id="ML119808">
    <property type="protein sequence ID" value="RPA73879.1"/>
    <property type="molecule type" value="Genomic_DNA"/>
</dbReference>
<dbReference type="Proteomes" id="UP000275078">
    <property type="component" value="Unassembled WGS sequence"/>
</dbReference>
<evidence type="ECO:0000256" key="1">
    <source>
        <dbReference type="SAM" id="Phobius"/>
    </source>
</evidence>
<dbReference type="Pfam" id="PF14342">
    <property type="entry name" value="DUF4396"/>
    <property type="match status" value="1"/>
</dbReference>
<protein>
    <recommendedName>
        <fullName evidence="2">DUF4396 domain-containing protein</fullName>
    </recommendedName>
</protein>
<keyword evidence="1" id="KW-1133">Transmembrane helix</keyword>
<evidence type="ECO:0000313" key="3">
    <source>
        <dbReference type="EMBL" id="RPA73879.1"/>
    </source>
</evidence>
<dbReference type="STRING" id="1160509.A0A3N4HJ23"/>
<feature type="domain" description="DUF4396" evidence="2">
    <location>
        <begin position="89"/>
        <end position="225"/>
    </location>
</feature>
<keyword evidence="1" id="KW-0812">Transmembrane</keyword>
<feature type="transmembrane region" description="Helical" evidence="1">
    <location>
        <begin position="97"/>
        <end position="115"/>
    </location>
</feature>
<evidence type="ECO:0000313" key="4">
    <source>
        <dbReference type="Proteomes" id="UP000275078"/>
    </source>
</evidence>
<reference evidence="3 4" key="1">
    <citation type="journal article" date="2018" name="Nat. Ecol. Evol.">
        <title>Pezizomycetes genomes reveal the molecular basis of ectomycorrhizal truffle lifestyle.</title>
        <authorList>
            <person name="Murat C."/>
            <person name="Payen T."/>
            <person name="Noel B."/>
            <person name="Kuo A."/>
            <person name="Morin E."/>
            <person name="Chen J."/>
            <person name="Kohler A."/>
            <person name="Krizsan K."/>
            <person name="Balestrini R."/>
            <person name="Da Silva C."/>
            <person name="Montanini B."/>
            <person name="Hainaut M."/>
            <person name="Levati E."/>
            <person name="Barry K.W."/>
            <person name="Belfiori B."/>
            <person name="Cichocki N."/>
            <person name="Clum A."/>
            <person name="Dockter R.B."/>
            <person name="Fauchery L."/>
            <person name="Guy J."/>
            <person name="Iotti M."/>
            <person name="Le Tacon F."/>
            <person name="Lindquist E.A."/>
            <person name="Lipzen A."/>
            <person name="Malagnac F."/>
            <person name="Mello A."/>
            <person name="Molinier V."/>
            <person name="Miyauchi S."/>
            <person name="Poulain J."/>
            <person name="Riccioni C."/>
            <person name="Rubini A."/>
            <person name="Sitrit Y."/>
            <person name="Splivallo R."/>
            <person name="Traeger S."/>
            <person name="Wang M."/>
            <person name="Zifcakova L."/>
            <person name="Wipf D."/>
            <person name="Zambonelli A."/>
            <person name="Paolocci F."/>
            <person name="Nowrousian M."/>
            <person name="Ottonello S."/>
            <person name="Baldrian P."/>
            <person name="Spatafora J.W."/>
            <person name="Henrissat B."/>
            <person name="Nagy L.G."/>
            <person name="Aury J.M."/>
            <person name="Wincker P."/>
            <person name="Grigoriev I.V."/>
            <person name="Bonfante P."/>
            <person name="Martin F.M."/>
        </authorList>
    </citation>
    <scope>NUCLEOTIDE SEQUENCE [LARGE SCALE GENOMIC DNA]</scope>
    <source>
        <strain evidence="3 4">RN42</strain>
    </source>
</reference>
<name>A0A3N4HJ23_ASCIM</name>
<gene>
    <name evidence="3" type="ORF">BJ508DRAFT_418873</name>
</gene>
<evidence type="ECO:0000259" key="2">
    <source>
        <dbReference type="Pfam" id="PF14342"/>
    </source>
</evidence>
<keyword evidence="1" id="KW-0472">Membrane</keyword>
<dbReference type="OrthoDB" id="2128064at2759"/>
<feature type="transmembrane region" description="Helical" evidence="1">
    <location>
        <begin position="159"/>
        <end position="177"/>
    </location>
</feature>
<keyword evidence="4" id="KW-1185">Reference proteome</keyword>
<organism evidence="3 4">
    <name type="scientific">Ascobolus immersus RN42</name>
    <dbReference type="NCBI Taxonomy" id="1160509"/>
    <lineage>
        <taxon>Eukaryota</taxon>
        <taxon>Fungi</taxon>
        <taxon>Dikarya</taxon>
        <taxon>Ascomycota</taxon>
        <taxon>Pezizomycotina</taxon>
        <taxon>Pezizomycetes</taxon>
        <taxon>Pezizales</taxon>
        <taxon>Ascobolaceae</taxon>
        <taxon>Ascobolus</taxon>
    </lineage>
</organism>
<accession>A0A3N4HJ23</accession>